<dbReference type="OMA" id="ANGTFWN"/>
<keyword evidence="1" id="KW-0175">Coiled coil</keyword>
<dbReference type="SUPFAM" id="SSF49879">
    <property type="entry name" value="SMAD/FHA domain"/>
    <property type="match status" value="1"/>
</dbReference>
<name>D2W1W6_NAEGR</name>
<dbReference type="InterPro" id="IPR050923">
    <property type="entry name" value="Cell_Proc_Reg/RNA_Proc"/>
</dbReference>
<evidence type="ECO:0000313" key="5">
    <source>
        <dbReference type="Proteomes" id="UP000006671"/>
    </source>
</evidence>
<dbReference type="Proteomes" id="UP000006671">
    <property type="component" value="Unassembled WGS sequence"/>
</dbReference>
<dbReference type="AlphaFoldDB" id="D2W1W6"/>
<reference evidence="4 5" key="1">
    <citation type="journal article" date="2010" name="Cell">
        <title>The genome of Naegleria gruberi illuminates early eukaryotic versatility.</title>
        <authorList>
            <person name="Fritz-Laylin L.K."/>
            <person name="Prochnik S.E."/>
            <person name="Ginger M.L."/>
            <person name="Dacks J.B."/>
            <person name="Carpenter M.L."/>
            <person name="Field M.C."/>
            <person name="Kuo A."/>
            <person name="Paredez A."/>
            <person name="Chapman J."/>
            <person name="Pham J."/>
            <person name="Shu S."/>
            <person name="Neupane R."/>
            <person name="Cipriano M."/>
            <person name="Mancuso J."/>
            <person name="Tu H."/>
            <person name="Salamov A."/>
            <person name="Lindquist E."/>
            <person name="Shapiro H."/>
            <person name="Lucas S."/>
            <person name="Grigoriev I.V."/>
            <person name="Cande W.Z."/>
            <person name="Fulton C."/>
            <person name="Rokhsar D.S."/>
            <person name="Dawson S.C."/>
        </authorList>
    </citation>
    <scope>NUCLEOTIDE SEQUENCE [LARGE SCALE GENOMIC DNA]</scope>
    <source>
        <strain evidence="4 5">NEG-M</strain>
    </source>
</reference>
<gene>
    <name evidence="4" type="ORF">NAEGRDRAFT_75294</name>
</gene>
<organism evidence="5">
    <name type="scientific">Naegleria gruberi</name>
    <name type="common">Amoeba</name>
    <dbReference type="NCBI Taxonomy" id="5762"/>
    <lineage>
        <taxon>Eukaryota</taxon>
        <taxon>Discoba</taxon>
        <taxon>Heterolobosea</taxon>
        <taxon>Tetramitia</taxon>
        <taxon>Eutetramitia</taxon>
        <taxon>Vahlkampfiidae</taxon>
        <taxon>Naegleria</taxon>
    </lineage>
</organism>
<dbReference type="EMBL" id="GG738923">
    <property type="protein sequence ID" value="EFC36936.1"/>
    <property type="molecule type" value="Genomic_DNA"/>
</dbReference>
<dbReference type="Pfam" id="PF00498">
    <property type="entry name" value="FHA"/>
    <property type="match status" value="1"/>
</dbReference>
<dbReference type="PANTHER" id="PTHR23308">
    <property type="entry name" value="NUCLEAR INHIBITOR OF PROTEIN PHOSPHATASE-1"/>
    <property type="match status" value="1"/>
</dbReference>
<dbReference type="PROSITE" id="PS50006">
    <property type="entry name" value="FHA_DOMAIN"/>
    <property type="match status" value="1"/>
</dbReference>
<evidence type="ECO:0000259" key="3">
    <source>
        <dbReference type="PROSITE" id="PS50006"/>
    </source>
</evidence>
<dbReference type="InterPro" id="IPR000253">
    <property type="entry name" value="FHA_dom"/>
</dbReference>
<dbReference type="VEuPathDB" id="AmoebaDB:NAEGRDRAFT_75294"/>
<evidence type="ECO:0000313" key="4">
    <source>
        <dbReference type="EMBL" id="EFC36936.1"/>
    </source>
</evidence>
<dbReference type="OrthoDB" id="687730at2759"/>
<dbReference type="SMART" id="SM00240">
    <property type="entry name" value="FHA"/>
    <property type="match status" value="1"/>
</dbReference>
<feature type="domain" description="FHA" evidence="3">
    <location>
        <begin position="73"/>
        <end position="124"/>
    </location>
</feature>
<protein>
    <submittedName>
        <fullName evidence="4">Predicted protein</fullName>
    </submittedName>
</protein>
<dbReference type="InterPro" id="IPR008984">
    <property type="entry name" value="SMAD_FHA_dom_sf"/>
</dbReference>
<proteinExistence type="predicted"/>
<dbReference type="CDD" id="cd22676">
    <property type="entry name" value="FHA_SNIP1_DDL-like"/>
    <property type="match status" value="1"/>
</dbReference>
<dbReference type="RefSeq" id="XP_002669680.1">
    <property type="nucleotide sequence ID" value="XM_002669634.1"/>
</dbReference>
<dbReference type="STRING" id="5762.D2W1W6"/>
<dbReference type="eggNOG" id="KOG1881">
    <property type="taxonomic scope" value="Eukaryota"/>
</dbReference>
<sequence>MINSQNSHHQQHNKNLPSSSSLKFPIQLPSSYTTAPEWAVGLEEKPKYSYHLQVIKEGELQPETIDISKQGFYVFGKQEDLSHIVCENITISRQHCIIQHAKNGRVYLYDLASANGTFWNNKKHQCKARKYIPLWLGNSFMIAMSTRSYVLSVGEEDEEAVRKLEDELKRKKTSLELEEIKKKKAEKRKKSYDSDGEEIVEDKIPEDYDANEDNRNKRLRIEDQLTSEMYEFDDREFYNSSKKTEDNTISIIDTKPTDMQGLLDKQEQIKLQLVGLRKELDKEIEMLEQQKNSSVEDEEEDELEKYMATIKTSLITQNTEKKNKIEEEIKKLEDELVQVQDLISKTKPVADKKQNKKQAQDAEIMRDRLTRDMFIQQQKPAMNSSE</sequence>
<feature type="region of interest" description="Disordered" evidence="2">
    <location>
        <begin position="348"/>
        <end position="370"/>
    </location>
</feature>
<dbReference type="KEGG" id="ngr:NAEGRDRAFT_75294"/>
<evidence type="ECO:0000256" key="1">
    <source>
        <dbReference type="SAM" id="Coils"/>
    </source>
</evidence>
<feature type="coiled-coil region" evidence="1">
    <location>
        <begin position="154"/>
        <end position="195"/>
    </location>
</feature>
<dbReference type="InParanoid" id="D2W1W6"/>
<dbReference type="GeneID" id="8856185"/>
<accession>D2W1W6</accession>
<feature type="region of interest" description="Disordered" evidence="2">
    <location>
        <begin position="1"/>
        <end position="21"/>
    </location>
</feature>
<keyword evidence="5" id="KW-1185">Reference proteome</keyword>
<dbReference type="Gene3D" id="2.60.200.20">
    <property type="match status" value="1"/>
</dbReference>
<evidence type="ECO:0000256" key="2">
    <source>
        <dbReference type="SAM" id="MobiDB-lite"/>
    </source>
</evidence>